<organism evidence="2 3">
    <name type="scientific">Cryobacterium roopkundense</name>
    <dbReference type="NCBI Taxonomy" id="1001240"/>
    <lineage>
        <taxon>Bacteria</taxon>
        <taxon>Bacillati</taxon>
        <taxon>Actinomycetota</taxon>
        <taxon>Actinomycetes</taxon>
        <taxon>Micrococcales</taxon>
        <taxon>Microbacteriaceae</taxon>
        <taxon>Cryobacterium</taxon>
    </lineage>
</organism>
<accession>A0A7W9E472</accession>
<protein>
    <submittedName>
        <fullName evidence="2">Putative enzyme related to lactoylglutathione lyase</fullName>
    </submittedName>
</protein>
<dbReference type="OrthoDB" id="2453533at2"/>
<dbReference type="SUPFAM" id="SSF54593">
    <property type="entry name" value="Glyoxalase/Bleomycin resistance protein/Dihydroxybiphenyl dioxygenase"/>
    <property type="match status" value="1"/>
</dbReference>
<name>A0A7W9E472_9MICO</name>
<dbReference type="InterPro" id="IPR029068">
    <property type="entry name" value="Glyas_Bleomycin-R_OHBP_Dase"/>
</dbReference>
<dbReference type="EMBL" id="JACHBQ010000001">
    <property type="protein sequence ID" value="MBB5641124.1"/>
    <property type="molecule type" value="Genomic_DNA"/>
</dbReference>
<dbReference type="Proteomes" id="UP000561726">
    <property type="component" value="Unassembled WGS sequence"/>
</dbReference>
<proteinExistence type="predicted"/>
<dbReference type="InterPro" id="IPR037523">
    <property type="entry name" value="VOC_core"/>
</dbReference>
<evidence type="ECO:0000313" key="2">
    <source>
        <dbReference type="EMBL" id="MBB5641124.1"/>
    </source>
</evidence>
<feature type="domain" description="VOC" evidence="1">
    <location>
        <begin position="4"/>
        <end position="114"/>
    </location>
</feature>
<dbReference type="RefSeq" id="WP_052542203.1">
    <property type="nucleotide sequence ID" value="NZ_JACHBQ010000001.1"/>
</dbReference>
<dbReference type="AlphaFoldDB" id="A0A7W9E472"/>
<dbReference type="Pfam" id="PF00903">
    <property type="entry name" value="Glyoxalase"/>
    <property type="match status" value="1"/>
</dbReference>
<dbReference type="InterPro" id="IPR004360">
    <property type="entry name" value="Glyas_Fos-R_dOase_dom"/>
</dbReference>
<dbReference type="GO" id="GO:0016829">
    <property type="term" value="F:lyase activity"/>
    <property type="evidence" value="ECO:0007669"/>
    <property type="project" value="UniProtKB-KW"/>
</dbReference>
<dbReference type="PROSITE" id="PS51819">
    <property type="entry name" value="VOC"/>
    <property type="match status" value="1"/>
</dbReference>
<evidence type="ECO:0000259" key="1">
    <source>
        <dbReference type="PROSITE" id="PS51819"/>
    </source>
</evidence>
<dbReference type="CDD" id="cd06587">
    <property type="entry name" value="VOC"/>
    <property type="match status" value="1"/>
</dbReference>
<dbReference type="Gene3D" id="3.10.180.10">
    <property type="entry name" value="2,3-Dihydroxybiphenyl 1,2-Dioxygenase, domain 1"/>
    <property type="match status" value="1"/>
</dbReference>
<comment type="caution">
    <text evidence="2">The sequence shown here is derived from an EMBL/GenBank/DDBJ whole genome shotgun (WGS) entry which is preliminary data.</text>
</comment>
<evidence type="ECO:0000313" key="3">
    <source>
        <dbReference type="Proteomes" id="UP000561726"/>
    </source>
</evidence>
<keyword evidence="2" id="KW-0456">Lyase</keyword>
<sequence>MKAEAVTVGVPVRDLDLAIAWYQSAFELGEPDQIPMDGLAEFDLGALWLQLALSPELAGSYGLSLNIGVKDASAEQQKFAERGLTVTALQRFEGAVEFFEVTDRDGNKIGFVTELS</sequence>
<gene>
    <name evidence="2" type="ORF">BJ997_001672</name>
</gene>
<reference evidence="2 3" key="1">
    <citation type="submission" date="2020-08" db="EMBL/GenBank/DDBJ databases">
        <title>Sequencing the genomes of 1000 actinobacteria strains.</title>
        <authorList>
            <person name="Klenk H.-P."/>
        </authorList>
    </citation>
    <scope>NUCLEOTIDE SEQUENCE [LARGE SCALE GENOMIC DNA]</scope>
    <source>
        <strain evidence="2 3">DSM 21065</strain>
    </source>
</reference>